<sequence>MRRADHFVRIDRLIPIPATLADLLYSLGRFNSRSRGVIYHVTPLNRPAQPEPCWQINDVIVAKWCQTMGRFQSMYQMREFPSNADYDSRPLVLTTISDEDRDGVVVRSDRTYTNEPAPTNAYVQFVKRRLKPSPNLHGVDMTGQAQILYRNVAISGAS</sequence>
<protein>
    <submittedName>
        <fullName evidence="1">Uncharacterized protein</fullName>
    </submittedName>
</protein>
<name>A0AAW2FZ49_9HYME</name>
<dbReference type="Proteomes" id="UP001430953">
    <property type="component" value="Unassembled WGS sequence"/>
</dbReference>
<organism evidence="1 2">
    <name type="scientific">Cardiocondyla obscurior</name>
    <dbReference type="NCBI Taxonomy" id="286306"/>
    <lineage>
        <taxon>Eukaryota</taxon>
        <taxon>Metazoa</taxon>
        <taxon>Ecdysozoa</taxon>
        <taxon>Arthropoda</taxon>
        <taxon>Hexapoda</taxon>
        <taxon>Insecta</taxon>
        <taxon>Pterygota</taxon>
        <taxon>Neoptera</taxon>
        <taxon>Endopterygota</taxon>
        <taxon>Hymenoptera</taxon>
        <taxon>Apocrita</taxon>
        <taxon>Aculeata</taxon>
        <taxon>Formicoidea</taxon>
        <taxon>Formicidae</taxon>
        <taxon>Myrmicinae</taxon>
        <taxon>Cardiocondyla</taxon>
    </lineage>
</organism>
<proteinExistence type="predicted"/>
<keyword evidence="2" id="KW-1185">Reference proteome</keyword>
<dbReference type="AlphaFoldDB" id="A0AAW2FZ49"/>
<evidence type="ECO:0000313" key="2">
    <source>
        <dbReference type="Proteomes" id="UP001430953"/>
    </source>
</evidence>
<gene>
    <name evidence="1" type="ORF">PUN28_008300</name>
</gene>
<accession>A0AAW2FZ49</accession>
<evidence type="ECO:0000313" key="1">
    <source>
        <dbReference type="EMBL" id="KAL0120475.1"/>
    </source>
</evidence>
<reference evidence="1 2" key="1">
    <citation type="submission" date="2023-03" db="EMBL/GenBank/DDBJ databases">
        <title>High recombination rates correlate with genetic variation in Cardiocondyla obscurior ants.</title>
        <authorList>
            <person name="Errbii M."/>
        </authorList>
    </citation>
    <scope>NUCLEOTIDE SEQUENCE [LARGE SCALE GENOMIC DNA]</scope>
    <source>
        <strain evidence="1">Alpha-2009</strain>
        <tissue evidence="1">Whole body</tissue>
    </source>
</reference>
<comment type="caution">
    <text evidence="1">The sequence shown here is derived from an EMBL/GenBank/DDBJ whole genome shotgun (WGS) entry which is preliminary data.</text>
</comment>
<dbReference type="EMBL" id="JADYXP020000007">
    <property type="protein sequence ID" value="KAL0120475.1"/>
    <property type="molecule type" value="Genomic_DNA"/>
</dbReference>